<feature type="domain" description="ATP-grasp" evidence="14">
    <location>
        <begin position="120"/>
        <end position="317"/>
    </location>
</feature>
<dbReference type="InterPro" id="IPR051602">
    <property type="entry name" value="ACC_Biotin_Carboxylase"/>
</dbReference>
<dbReference type="GO" id="GO:0006633">
    <property type="term" value="P:fatty acid biosynthetic process"/>
    <property type="evidence" value="ECO:0007669"/>
    <property type="project" value="UniProtKB-KW"/>
</dbReference>
<name>A0A3A4NB92_ABYX5</name>
<dbReference type="PANTHER" id="PTHR48095:SF2">
    <property type="entry name" value="BIOTIN CARBOXYLASE, CHLOROPLASTIC"/>
    <property type="match status" value="1"/>
</dbReference>
<keyword evidence="9" id="KW-0460">Magnesium</keyword>
<dbReference type="SUPFAM" id="SSF51246">
    <property type="entry name" value="Rudiment single hybrid motif"/>
    <property type="match status" value="1"/>
</dbReference>
<dbReference type="PANTHER" id="PTHR48095">
    <property type="entry name" value="PYRUVATE CARBOXYLASE SUBUNIT A"/>
    <property type="match status" value="1"/>
</dbReference>
<keyword evidence="10 13" id="KW-0092">Biotin</keyword>
<evidence type="ECO:0000256" key="13">
    <source>
        <dbReference type="RuleBase" id="RU365063"/>
    </source>
</evidence>
<comment type="catalytic activity">
    <reaction evidence="11 13">
        <text>N(6)-biotinyl-L-lysyl-[protein] + hydrogencarbonate + ATP = N(6)-carboxybiotinyl-L-lysyl-[protein] + ADP + phosphate + H(+)</text>
        <dbReference type="Rhea" id="RHEA:13501"/>
        <dbReference type="Rhea" id="RHEA-COMP:10505"/>
        <dbReference type="Rhea" id="RHEA-COMP:10506"/>
        <dbReference type="ChEBI" id="CHEBI:15378"/>
        <dbReference type="ChEBI" id="CHEBI:17544"/>
        <dbReference type="ChEBI" id="CHEBI:30616"/>
        <dbReference type="ChEBI" id="CHEBI:43474"/>
        <dbReference type="ChEBI" id="CHEBI:83144"/>
        <dbReference type="ChEBI" id="CHEBI:83145"/>
        <dbReference type="ChEBI" id="CHEBI:456216"/>
        <dbReference type="EC" id="6.3.4.14"/>
    </reaction>
</comment>
<dbReference type="GO" id="GO:2001295">
    <property type="term" value="P:malonyl-CoA biosynthetic process"/>
    <property type="evidence" value="ECO:0007669"/>
    <property type="project" value="UniProtKB-UniPathway"/>
</dbReference>
<comment type="caution">
    <text evidence="16">The sequence shown here is derived from an EMBL/GenBank/DDBJ whole genome shotgun (WGS) entry which is preliminary data.</text>
</comment>
<evidence type="ECO:0000256" key="10">
    <source>
        <dbReference type="ARBA" id="ARBA00023267"/>
    </source>
</evidence>
<evidence type="ECO:0000259" key="14">
    <source>
        <dbReference type="PROSITE" id="PS50975"/>
    </source>
</evidence>
<dbReference type="PROSITE" id="PS50975">
    <property type="entry name" value="ATP_GRASP"/>
    <property type="match status" value="1"/>
</dbReference>
<dbReference type="FunFam" id="3.40.50.20:FF:000010">
    <property type="entry name" value="Propionyl-CoA carboxylase subunit alpha"/>
    <property type="match status" value="1"/>
</dbReference>
<accession>A0A3A4NB92</accession>
<evidence type="ECO:0000313" key="16">
    <source>
        <dbReference type="EMBL" id="RJP16712.1"/>
    </source>
</evidence>
<dbReference type="GO" id="GO:0046872">
    <property type="term" value="F:metal ion binding"/>
    <property type="evidence" value="ECO:0007669"/>
    <property type="project" value="UniProtKB-KW"/>
</dbReference>
<evidence type="ECO:0000256" key="4">
    <source>
        <dbReference type="ARBA" id="ARBA00013263"/>
    </source>
</evidence>
<dbReference type="AlphaFoldDB" id="A0A3A4NB92"/>
<evidence type="ECO:0000256" key="8">
    <source>
        <dbReference type="ARBA" id="ARBA00022840"/>
    </source>
</evidence>
<dbReference type="EMBL" id="QZKU01000123">
    <property type="protein sequence ID" value="RJP16712.1"/>
    <property type="molecule type" value="Genomic_DNA"/>
</dbReference>
<dbReference type="UniPathway" id="UPA00655">
    <property type="reaction ID" value="UER00711"/>
</dbReference>
<keyword evidence="5 13" id="KW-0436">Ligase</keyword>
<proteinExistence type="predicted"/>
<evidence type="ECO:0000256" key="1">
    <source>
        <dbReference type="ARBA" id="ARBA00003761"/>
    </source>
</evidence>
<evidence type="ECO:0000256" key="7">
    <source>
        <dbReference type="ARBA" id="ARBA00022741"/>
    </source>
</evidence>
<dbReference type="PROSITE" id="PS00867">
    <property type="entry name" value="CPSASE_2"/>
    <property type="match status" value="1"/>
</dbReference>
<keyword evidence="13" id="KW-0444">Lipid biosynthesis</keyword>
<dbReference type="EC" id="6.3.4.14" evidence="4 13"/>
<dbReference type="InterPro" id="IPR016185">
    <property type="entry name" value="PreATP-grasp_dom_sf"/>
</dbReference>
<dbReference type="SMART" id="SM00878">
    <property type="entry name" value="Biotin_carb_C"/>
    <property type="match status" value="1"/>
</dbReference>
<evidence type="ECO:0000256" key="5">
    <source>
        <dbReference type="ARBA" id="ARBA00022598"/>
    </source>
</evidence>
<dbReference type="SUPFAM" id="SSF56059">
    <property type="entry name" value="Glutathione synthetase ATP-binding domain-like"/>
    <property type="match status" value="1"/>
</dbReference>
<dbReference type="InterPro" id="IPR005481">
    <property type="entry name" value="BC-like_N"/>
</dbReference>
<dbReference type="GO" id="GO:0004075">
    <property type="term" value="F:biotin carboxylase activity"/>
    <property type="evidence" value="ECO:0007669"/>
    <property type="project" value="UniProtKB-EC"/>
</dbReference>
<dbReference type="NCBIfam" id="TIGR00514">
    <property type="entry name" value="accC"/>
    <property type="match status" value="1"/>
</dbReference>
<protein>
    <recommendedName>
        <fullName evidence="4 13">Biotin carboxylase</fullName>
        <ecNumber evidence="4 13">6.3.4.14</ecNumber>
    </recommendedName>
    <alternativeName>
        <fullName evidence="13">Acetyl-coenzyme A carboxylase biotin carboxylase subunit A</fullName>
    </alternativeName>
</protein>
<feature type="domain" description="Biotin carboxylation" evidence="15">
    <location>
        <begin position="1"/>
        <end position="446"/>
    </location>
</feature>
<dbReference type="PROSITE" id="PS00866">
    <property type="entry name" value="CPSASE_1"/>
    <property type="match status" value="1"/>
</dbReference>
<dbReference type="InterPro" id="IPR005479">
    <property type="entry name" value="CPAse_ATP-bd"/>
</dbReference>
<keyword evidence="13" id="KW-0275">Fatty acid biosynthesis</keyword>
<dbReference type="InterPro" id="IPR011761">
    <property type="entry name" value="ATP-grasp"/>
</dbReference>
<keyword evidence="6" id="KW-0479">Metal-binding</keyword>
<dbReference type="NCBIfam" id="NF006367">
    <property type="entry name" value="PRK08591.1"/>
    <property type="match status" value="1"/>
</dbReference>
<keyword evidence="8 12" id="KW-0067">ATP-binding</keyword>
<organism evidence="16 17">
    <name type="scientific">Abyssobacteria bacterium (strain SURF_5)</name>
    <dbReference type="NCBI Taxonomy" id="2093360"/>
    <lineage>
        <taxon>Bacteria</taxon>
        <taxon>Pseudomonadati</taxon>
        <taxon>Candidatus Hydrogenedentota</taxon>
        <taxon>Candidatus Abyssobacteria</taxon>
    </lineage>
</organism>
<evidence type="ECO:0000256" key="3">
    <source>
        <dbReference type="ARBA" id="ARBA00011750"/>
    </source>
</evidence>
<dbReference type="Gene3D" id="3.30.470.20">
    <property type="entry name" value="ATP-grasp fold, B domain"/>
    <property type="match status" value="1"/>
</dbReference>
<gene>
    <name evidence="16" type="primary">accC</name>
    <name evidence="16" type="ORF">C4520_17940</name>
</gene>
<dbReference type="FunFam" id="3.30.1490.20:FF:000003">
    <property type="entry name" value="acetyl-CoA carboxylase isoform X1"/>
    <property type="match status" value="1"/>
</dbReference>
<dbReference type="Pfam" id="PF02786">
    <property type="entry name" value="CPSase_L_D2"/>
    <property type="match status" value="1"/>
</dbReference>
<dbReference type="Proteomes" id="UP000265882">
    <property type="component" value="Unassembled WGS sequence"/>
</dbReference>
<evidence type="ECO:0000256" key="12">
    <source>
        <dbReference type="PROSITE-ProRule" id="PRU00409"/>
    </source>
</evidence>
<evidence type="ECO:0000256" key="9">
    <source>
        <dbReference type="ARBA" id="ARBA00022842"/>
    </source>
</evidence>
<comment type="function">
    <text evidence="1 13">This protein is a component of the acetyl coenzyme A carboxylase complex; first, biotin carboxylase catalyzes the carboxylation of the carrier protein and then the transcarboxylase transfers the carboxyl group to form malonyl-CoA.</text>
</comment>
<keyword evidence="13" id="KW-0443">Lipid metabolism</keyword>
<comment type="pathway">
    <text evidence="2 13">Lipid metabolism; malonyl-CoA biosynthesis; malonyl-CoA from acetyl-CoA: step 1/1.</text>
</comment>
<keyword evidence="13" id="KW-0276">Fatty acid metabolism</keyword>
<evidence type="ECO:0000259" key="15">
    <source>
        <dbReference type="PROSITE" id="PS50979"/>
    </source>
</evidence>
<keyword evidence="7 12" id="KW-0547">Nucleotide-binding</keyword>
<comment type="subunit">
    <text evidence="3 13">Acetyl-CoA carboxylase is a heterohexamer of biotin carboxyl carrier protein, biotin carboxylase and the two subunits of carboxyl transferase in a 2:2 complex.</text>
</comment>
<evidence type="ECO:0000313" key="17">
    <source>
        <dbReference type="Proteomes" id="UP000265882"/>
    </source>
</evidence>
<dbReference type="GO" id="GO:0005524">
    <property type="term" value="F:ATP binding"/>
    <property type="evidence" value="ECO:0007669"/>
    <property type="project" value="UniProtKB-UniRule"/>
</dbReference>
<dbReference type="InterPro" id="IPR011764">
    <property type="entry name" value="Biotin_carboxylation_dom"/>
</dbReference>
<dbReference type="PROSITE" id="PS50979">
    <property type="entry name" value="BC"/>
    <property type="match status" value="1"/>
</dbReference>
<evidence type="ECO:0000256" key="11">
    <source>
        <dbReference type="ARBA" id="ARBA00048600"/>
    </source>
</evidence>
<dbReference type="InterPro" id="IPR005482">
    <property type="entry name" value="Biotin_COase_C"/>
</dbReference>
<reference evidence="16 17" key="1">
    <citation type="journal article" date="2017" name="ISME J.">
        <title>Energy and carbon metabolisms in a deep terrestrial subsurface fluid microbial community.</title>
        <authorList>
            <person name="Momper L."/>
            <person name="Jungbluth S.P."/>
            <person name="Lee M.D."/>
            <person name="Amend J.P."/>
        </authorList>
    </citation>
    <scope>NUCLEOTIDE SEQUENCE [LARGE SCALE GENOMIC DNA]</scope>
    <source>
        <strain evidence="16">SURF_5</strain>
    </source>
</reference>
<evidence type="ECO:0000256" key="6">
    <source>
        <dbReference type="ARBA" id="ARBA00022723"/>
    </source>
</evidence>
<dbReference type="Pfam" id="PF02785">
    <property type="entry name" value="Biotin_carb_C"/>
    <property type="match status" value="1"/>
</dbReference>
<dbReference type="InterPro" id="IPR004549">
    <property type="entry name" value="Acetyl_CoA_COase_biotin_COase"/>
</dbReference>
<evidence type="ECO:0000256" key="2">
    <source>
        <dbReference type="ARBA" id="ARBA00004956"/>
    </source>
</evidence>
<dbReference type="Pfam" id="PF00289">
    <property type="entry name" value="Biotin_carb_N"/>
    <property type="match status" value="1"/>
</dbReference>
<sequence>MFSKILIANRGEIALRIVRALKELGIKSVAVYSEADTTSLHVRHADESVCIGPPMSAKSYLNVEAVIGAAKRTGAQAIHPGYGYLAENGDFARACKEAGLVFIGPTPENLYLAGDKIKAKAAVNKAGVPIVPSSPDGVRSIDDAVAFASKIQYPVMVKASAGGGGRGIRICPDEDTLREEFAVARAEVKAAFGDDSLYIEKCLVDPRHIEFQVLADESGNVIHLGERECSIQRRYQKLIEEAPSPVMTPQLRQAMGQAAITAAKALNYFNAGTVEFLLDRDDNFYFMEVNARIQVEHPVTEMVTGIDLVKEQIRLADGGRLAYSFDDIPLNGWAIECRINAENPDFNFAPSPGIIKEYRPPAGSGIRLDTHLYQGYELPIYYDSLVAKLIAHDHTRDGAIRILKKALQEFTIQPIKTTIPLYLEIVDDPDFQKGDIHTGYIRKFVTDDDDDDEE</sequence>
<dbReference type="InterPro" id="IPR011054">
    <property type="entry name" value="Rudment_hybrid_motif"/>
</dbReference>
<dbReference type="SUPFAM" id="SSF52440">
    <property type="entry name" value="PreATP-grasp domain"/>
    <property type="match status" value="1"/>
</dbReference>